<comment type="caution">
    <text evidence="2">The sequence shown here is derived from an EMBL/GenBank/DDBJ whole genome shotgun (WGS) entry which is preliminary data.</text>
</comment>
<name>A0A9W8J481_9AGAR</name>
<evidence type="ECO:0000313" key="3">
    <source>
        <dbReference type="Proteomes" id="UP001140091"/>
    </source>
</evidence>
<dbReference type="Proteomes" id="UP001140091">
    <property type="component" value="Unassembled WGS sequence"/>
</dbReference>
<keyword evidence="3" id="KW-1185">Reference proteome</keyword>
<feature type="non-terminal residue" evidence="2">
    <location>
        <position position="288"/>
    </location>
</feature>
<dbReference type="OrthoDB" id="2751465at2759"/>
<keyword evidence="1" id="KW-1133">Transmembrane helix</keyword>
<gene>
    <name evidence="2" type="ORF">H1R20_g8906</name>
</gene>
<feature type="transmembrane region" description="Helical" evidence="1">
    <location>
        <begin position="231"/>
        <end position="254"/>
    </location>
</feature>
<keyword evidence="1" id="KW-0812">Transmembrane</keyword>
<feature type="transmembrane region" description="Helical" evidence="1">
    <location>
        <begin position="149"/>
        <end position="173"/>
    </location>
</feature>
<sequence length="288" mass="31680">MAGESADSCTGTQAYSLAGLILEFIIYSEALQKHPFGAATDINTGAYLILFLSSCTGLVKNWKRGSRIFVIGNVTLFSLATFDTCIKIYTIVYAHGHPSVAGEAVACALQRWGRWDTFTTAVNLNIAIWIMDILVIYRCFIIWGSSWPVIILPCILLSASIGINSMLLCWFAYPTKLDHLLPAVKVMLHMCYPVSFAVNFLTTGLIAFAILRQHHKSTVTGITFATGFSLFYVARVVVESALIYTLQILVLSILHQLKHPAVIIFQCTLTPSVGSFDIFVDGCAYRGC</sequence>
<organism evidence="2 3">
    <name type="scientific">Candolleomyces eurysporus</name>
    <dbReference type="NCBI Taxonomy" id="2828524"/>
    <lineage>
        <taxon>Eukaryota</taxon>
        <taxon>Fungi</taxon>
        <taxon>Dikarya</taxon>
        <taxon>Basidiomycota</taxon>
        <taxon>Agaricomycotina</taxon>
        <taxon>Agaricomycetes</taxon>
        <taxon>Agaricomycetidae</taxon>
        <taxon>Agaricales</taxon>
        <taxon>Agaricineae</taxon>
        <taxon>Psathyrellaceae</taxon>
        <taxon>Candolleomyces</taxon>
    </lineage>
</organism>
<feature type="transmembrane region" description="Helical" evidence="1">
    <location>
        <begin position="194"/>
        <end position="211"/>
    </location>
</feature>
<proteinExistence type="predicted"/>
<feature type="transmembrane region" description="Helical" evidence="1">
    <location>
        <begin position="121"/>
        <end position="143"/>
    </location>
</feature>
<evidence type="ECO:0000256" key="1">
    <source>
        <dbReference type="SAM" id="Phobius"/>
    </source>
</evidence>
<dbReference type="EMBL" id="JANBPK010000936">
    <property type="protein sequence ID" value="KAJ2928186.1"/>
    <property type="molecule type" value="Genomic_DNA"/>
</dbReference>
<protein>
    <submittedName>
        <fullName evidence="2">Uncharacterized protein</fullName>
    </submittedName>
</protein>
<keyword evidence="1" id="KW-0472">Membrane</keyword>
<dbReference type="AlphaFoldDB" id="A0A9W8J481"/>
<reference evidence="2" key="1">
    <citation type="submission" date="2022-06" db="EMBL/GenBank/DDBJ databases">
        <title>Genome Sequence of Candolleomyces eurysporus.</title>
        <authorList>
            <person name="Buettner E."/>
        </authorList>
    </citation>
    <scope>NUCLEOTIDE SEQUENCE</scope>
    <source>
        <strain evidence="2">VTCC 930004</strain>
    </source>
</reference>
<evidence type="ECO:0000313" key="2">
    <source>
        <dbReference type="EMBL" id="KAJ2928186.1"/>
    </source>
</evidence>
<accession>A0A9W8J481</accession>